<gene>
    <name evidence="2" type="ordered locus">Amir_5227</name>
</gene>
<dbReference type="EMBL" id="CP001630">
    <property type="protein sequence ID" value="ACU39048.1"/>
    <property type="molecule type" value="Genomic_DNA"/>
</dbReference>
<evidence type="ECO:0000256" key="1">
    <source>
        <dbReference type="SAM" id="Phobius"/>
    </source>
</evidence>
<keyword evidence="1" id="KW-1133">Transmembrane helix</keyword>
<keyword evidence="1" id="KW-0812">Transmembrane</keyword>
<proteinExistence type="predicted"/>
<sequence>MSTATTHRPTRVPRAADLPAPVRFLAHFLAALASVVLLGEAGDD</sequence>
<reference evidence="2 3" key="1">
    <citation type="journal article" date="2009" name="Stand. Genomic Sci.">
        <title>Complete genome sequence of Actinosynnema mirum type strain (101).</title>
        <authorList>
            <person name="Land M."/>
            <person name="Lapidus A."/>
            <person name="Mayilraj S."/>
            <person name="Chen F."/>
            <person name="Copeland A."/>
            <person name="Del Rio T.G."/>
            <person name="Nolan M."/>
            <person name="Lucas S."/>
            <person name="Tice H."/>
            <person name="Cheng J.F."/>
            <person name="Chertkov O."/>
            <person name="Bruce D."/>
            <person name="Goodwin L."/>
            <person name="Pitluck S."/>
            <person name="Rohde M."/>
            <person name="Goker M."/>
            <person name="Pati A."/>
            <person name="Ivanova N."/>
            <person name="Mavromatis K."/>
            <person name="Chen A."/>
            <person name="Palaniappan K."/>
            <person name="Hauser L."/>
            <person name="Chang Y.J."/>
            <person name="Jeffries C.C."/>
            <person name="Brettin T."/>
            <person name="Detter J.C."/>
            <person name="Han C."/>
            <person name="Chain P."/>
            <person name="Tindall B.J."/>
            <person name="Bristow J."/>
            <person name="Eisen J.A."/>
            <person name="Markowitz V."/>
            <person name="Hugenholtz P."/>
            <person name="Kyrpides N.C."/>
            <person name="Klenk H.P."/>
        </authorList>
    </citation>
    <scope>NUCLEOTIDE SEQUENCE [LARGE SCALE GENOMIC DNA]</scope>
    <source>
        <strain evidence="3">ATCC 29888 / DSM 43827 / JCM 3225 / NBRC 14064 / NCIMB 13271 / NRRL B-12336 / IMRU 3971 / 101</strain>
    </source>
</reference>
<dbReference type="KEGG" id="ami:Amir_5227"/>
<keyword evidence="3" id="KW-1185">Reference proteome</keyword>
<evidence type="ECO:0000313" key="2">
    <source>
        <dbReference type="EMBL" id="ACU39048.1"/>
    </source>
</evidence>
<feature type="transmembrane region" description="Helical" evidence="1">
    <location>
        <begin position="20"/>
        <end position="39"/>
    </location>
</feature>
<protein>
    <submittedName>
        <fullName evidence="2">Uncharacterized protein</fullName>
    </submittedName>
</protein>
<dbReference type="Proteomes" id="UP000002213">
    <property type="component" value="Chromosome"/>
</dbReference>
<dbReference type="AlphaFoldDB" id="C6W8X6"/>
<evidence type="ECO:0000313" key="3">
    <source>
        <dbReference type="Proteomes" id="UP000002213"/>
    </source>
</evidence>
<name>C6W8X6_ACTMD</name>
<organism evidence="2 3">
    <name type="scientific">Actinosynnema mirum (strain ATCC 29888 / DSM 43827 / JCM 3225 / NBRC 14064 / NCIMB 13271 / NRRL B-12336 / IMRU 3971 / 101)</name>
    <dbReference type="NCBI Taxonomy" id="446462"/>
    <lineage>
        <taxon>Bacteria</taxon>
        <taxon>Bacillati</taxon>
        <taxon>Actinomycetota</taxon>
        <taxon>Actinomycetes</taxon>
        <taxon>Pseudonocardiales</taxon>
        <taxon>Pseudonocardiaceae</taxon>
        <taxon>Actinosynnema</taxon>
    </lineage>
</organism>
<accession>C6W8X6</accession>
<dbReference type="RefSeq" id="WP_015803934.1">
    <property type="nucleotide sequence ID" value="NC_013093.1"/>
</dbReference>
<dbReference type="HOGENOM" id="CLU_3211358_0_0_11"/>
<keyword evidence="1" id="KW-0472">Membrane</keyword>